<evidence type="ECO:0000313" key="3">
    <source>
        <dbReference type="Proteomes" id="UP000008206"/>
    </source>
</evidence>
<organism evidence="2 3">
    <name type="scientific">Gloeothece verrucosa (strain PCC 7822)</name>
    <name type="common">Cyanothece sp. (strain PCC 7822)</name>
    <dbReference type="NCBI Taxonomy" id="497965"/>
    <lineage>
        <taxon>Bacteria</taxon>
        <taxon>Bacillati</taxon>
        <taxon>Cyanobacteriota</taxon>
        <taxon>Cyanophyceae</taxon>
        <taxon>Oscillatoriophycideae</taxon>
        <taxon>Chroococcales</taxon>
        <taxon>Aphanothecaceae</taxon>
        <taxon>Gloeothece</taxon>
        <taxon>Gloeothece verrucosa</taxon>
    </lineage>
</organism>
<dbReference type="Proteomes" id="UP000008206">
    <property type="component" value="Plasmid Cy782203"/>
</dbReference>
<dbReference type="Pfam" id="PF12973">
    <property type="entry name" value="Cupin_7"/>
    <property type="match status" value="2"/>
</dbReference>
<dbReference type="CDD" id="cd20303">
    <property type="entry name" value="cupin_ChrR_1"/>
    <property type="match status" value="2"/>
</dbReference>
<sequence length="217" mass="24350">MKINADFSQRAVQQTQELPWIDSPMPGVQRRMLERDGEEVARATSIVRYAPGSSFSAHTHGGGEEFLVLEGVFSDEMGDYTAGTYVRNPVSSRHTPFSNEGAVILVKLWQMSPLDQTRVVIDTNNQPWKQGLNEGEQIIPLHTYETENVALVKWERGTQVKNYAHLEGEEIFVLQGEFSDELGTYPQGCWIRNPPGVVPSRFTEQGSLLYLKTGHLG</sequence>
<dbReference type="OrthoDB" id="9801227at2"/>
<feature type="domain" description="ChrR-like cupin" evidence="1">
    <location>
        <begin position="117"/>
        <end position="216"/>
    </location>
</feature>
<keyword evidence="3" id="KW-1185">Reference proteome</keyword>
<dbReference type="RefSeq" id="WP_013325603.1">
    <property type="nucleotide sequence ID" value="NC_014502.1"/>
</dbReference>
<protein>
    <submittedName>
        <fullName evidence="2">Anti-ECFsigma factor, ChrR</fullName>
    </submittedName>
</protein>
<dbReference type="KEGG" id="cyj:Cyan7822_6826"/>
<gene>
    <name evidence="2" type="ordered locus">Cyan7822_6826</name>
</gene>
<dbReference type="AlphaFoldDB" id="E0UNE7"/>
<reference evidence="3" key="1">
    <citation type="journal article" date="2011" name="MBio">
        <title>Novel metabolic attributes of the genus Cyanothece, comprising a group of unicellular nitrogen-fixing Cyanobacteria.</title>
        <authorList>
            <person name="Bandyopadhyay A."/>
            <person name="Elvitigala T."/>
            <person name="Welsh E."/>
            <person name="Stockel J."/>
            <person name="Liberton M."/>
            <person name="Min H."/>
            <person name="Sherman L.A."/>
            <person name="Pakrasi H.B."/>
        </authorList>
    </citation>
    <scope>NUCLEOTIDE SEQUENCE [LARGE SCALE GENOMIC DNA]</scope>
    <source>
        <strain evidence="3">PCC 7822</strain>
        <plasmid evidence="3">Cy782203</plasmid>
    </source>
</reference>
<accession>E0UNE7</accession>
<geneLocation type="plasmid" evidence="2 3">
    <name>Cy782203</name>
</geneLocation>
<proteinExistence type="predicted"/>
<name>E0UNE7_GLOV7</name>
<evidence type="ECO:0000259" key="1">
    <source>
        <dbReference type="Pfam" id="PF12973"/>
    </source>
</evidence>
<feature type="domain" description="ChrR-like cupin" evidence="1">
    <location>
        <begin position="9"/>
        <end position="111"/>
    </location>
</feature>
<dbReference type="HOGENOM" id="CLU_111523_0_0_3"/>
<dbReference type="InterPro" id="IPR011051">
    <property type="entry name" value="RmlC_Cupin_sf"/>
</dbReference>
<dbReference type="SUPFAM" id="SSF51182">
    <property type="entry name" value="RmlC-like cupins"/>
    <property type="match status" value="2"/>
</dbReference>
<dbReference type="InterPro" id="IPR014710">
    <property type="entry name" value="RmlC-like_jellyroll"/>
</dbReference>
<dbReference type="InterPro" id="IPR025979">
    <property type="entry name" value="ChrR-like_cupin_dom"/>
</dbReference>
<keyword evidence="2" id="KW-0614">Plasmid</keyword>
<evidence type="ECO:0000313" key="2">
    <source>
        <dbReference type="EMBL" id="ADN18477.1"/>
    </source>
</evidence>
<dbReference type="Gene3D" id="2.60.120.10">
    <property type="entry name" value="Jelly Rolls"/>
    <property type="match status" value="1"/>
</dbReference>
<dbReference type="EMBL" id="CP002201">
    <property type="protein sequence ID" value="ADN18477.1"/>
    <property type="molecule type" value="Genomic_DNA"/>
</dbReference>